<sequence length="118" mass="13134">MSGHDRSFSEKMAIFFAVFLAFFEVIYNWSNPSWWPFILVDYICVALLLYGALYNRSVLIGGWGFTCGMFYVAFFLVLEKGKSMFISVGAGILFLVTIVGLVLAILEAGGETPNNHGQ</sequence>
<proteinExistence type="predicted"/>
<keyword evidence="1" id="KW-0812">Transmembrane</keyword>
<dbReference type="RefSeq" id="WP_255874151.1">
    <property type="nucleotide sequence ID" value="NZ_JACASI010000021.1"/>
</dbReference>
<feature type="non-terminal residue" evidence="2">
    <location>
        <position position="118"/>
    </location>
</feature>
<accession>A0ABT1NZK6</accession>
<feature type="transmembrane region" description="Helical" evidence="1">
    <location>
        <begin position="60"/>
        <end position="78"/>
    </location>
</feature>
<dbReference type="EMBL" id="JACASI010000021">
    <property type="protein sequence ID" value="MCQ3829266.1"/>
    <property type="molecule type" value="Genomic_DNA"/>
</dbReference>
<protein>
    <submittedName>
        <fullName evidence="2">Uncharacterized protein</fullName>
    </submittedName>
</protein>
<keyword evidence="1" id="KW-1133">Transmembrane helix</keyword>
<evidence type="ECO:0000256" key="1">
    <source>
        <dbReference type="SAM" id="Phobius"/>
    </source>
</evidence>
<feature type="transmembrane region" description="Helical" evidence="1">
    <location>
        <begin position="12"/>
        <end position="29"/>
    </location>
</feature>
<comment type="caution">
    <text evidence="2">The sequence shown here is derived from an EMBL/GenBank/DDBJ whole genome shotgun (WGS) entry which is preliminary data.</text>
</comment>
<keyword evidence="1" id="KW-0472">Membrane</keyword>
<organism evidence="2 3">
    <name type="scientific">Microbulbifer elongatus</name>
    <dbReference type="NCBI Taxonomy" id="86173"/>
    <lineage>
        <taxon>Bacteria</taxon>
        <taxon>Pseudomonadati</taxon>
        <taxon>Pseudomonadota</taxon>
        <taxon>Gammaproteobacteria</taxon>
        <taxon>Cellvibrionales</taxon>
        <taxon>Microbulbiferaceae</taxon>
        <taxon>Microbulbifer</taxon>
    </lineage>
</organism>
<evidence type="ECO:0000313" key="3">
    <source>
        <dbReference type="Proteomes" id="UP001205566"/>
    </source>
</evidence>
<name>A0ABT1NZK6_9GAMM</name>
<reference evidence="2" key="1">
    <citation type="thesis" date="2020" institute="Technische Universitat Dresden" country="Dresden, Germany">
        <title>The Agarolytic System of Microbulbifer elongatus PORT2, Isolated from Batu Karas, Pangandaran West Java Indonesia.</title>
        <authorList>
            <person name="Anggraeni S.R."/>
        </authorList>
    </citation>
    <scope>NUCLEOTIDE SEQUENCE</scope>
    <source>
        <strain evidence="2">PORT2</strain>
    </source>
</reference>
<feature type="transmembrane region" description="Helical" evidence="1">
    <location>
        <begin position="84"/>
        <end position="106"/>
    </location>
</feature>
<gene>
    <name evidence="2" type="ORF">HXX02_07395</name>
</gene>
<keyword evidence="3" id="KW-1185">Reference proteome</keyword>
<feature type="transmembrane region" description="Helical" evidence="1">
    <location>
        <begin position="35"/>
        <end position="53"/>
    </location>
</feature>
<evidence type="ECO:0000313" key="2">
    <source>
        <dbReference type="EMBL" id="MCQ3829266.1"/>
    </source>
</evidence>
<dbReference type="Proteomes" id="UP001205566">
    <property type="component" value="Unassembled WGS sequence"/>
</dbReference>